<evidence type="ECO:0000259" key="5">
    <source>
        <dbReference type="PROSITE" id="PS50943"/>
    </source>
</evidence>
<dbReference type="CDD" id="cd06267">
    <property type="entry name" value="PBP1_LacI_sugar_binding-like"/>
    <property type="match status" value="1"/>
</dbReference>
<evidence type="ECO:0000259" key="4">
    <source>
        <dbReference type="PROSITE" id="PS50932"/>
    </source>
</evidence>
<dbReference type="EMBL" id="PGET01000001">
    <property type="protein sequence ID" value="PJJ28903.1"/>
    <property type="molecule type" value="Genomic_DNA"/>
</dbReference>
<accession>A0A2M8Z635</accession>
<sequence>MTNIKVVAELAGVSATTVSRVLSGKSYVSDDTRMRVMEAIQKTGYSPNVMAKGLKMGRTNTIVLMLPDIQNLIFPMITRGVEDAARQKNYTVILCNTDENSGVEKDYISTMKSRLVDGFIVGSMLPNSIHIRNLRTEGFPLVLINRFYAKDEGKIDIVAIDNFKAAYNAVRYLIGSGHKKIALALGRENLYLYNERYRGYRAALEDHNIPYNETLVMREATGSSSFYSMTQALMNSENRPDAIFATSDPKAFVILHALHEMGIRIPEDVSVLSFDNVTLSGMVEPPLSTVAQPFYDIGVRATNNLIHQIQYKDEKGVLPQPLKELLETDLIIRASTR</sequence>
<feature type="domain" description="HTH lacI-type" evidence="4">
    <location>
        <begin position="2"/>
        <end position="56"/>
    </location>
</feature>
<keyword evidence="3" id="KW-0804">Transcription</keyword>
<dbReference type="Pfam" id="PF13377">
    <property type="entry name" value="Peripla_BP_3"/>
    <property type="match status" value="1"/>
</dbReference>
<keyword evidence="2" id="KW-0238">DNA-binding</keyword>
<dbReference type="Gene3D" id="1.10.260.40">
    <property type="entry name" value="lambda repressor-like DNA-binding domains"/>
    <property type="match status" value="1"/>
</dbReference>
<dbReference type="PANTHER" id="PTHR30146">
    <property type="entry name" value="LACI-RELATED TRANSCRIPTIONAL REPRESSOR"/>
    <property type="match status" value="1"/>
</dbReference>
<dbReference type="Pfam" id="PF00356">
    <property type="entry name" value="LacI"/>
    <property type="match status" value="1"/>
</dbReference>
<dbReference type="PROSITE" id="PS50932">
    <property type="entry name" value="HTH_LACI_2"/>
    <property type="match status" value="1"/>
</dbReference>
<feature type="domain" description="HTH cro/C1-type" evidence="5">
    <location>
        <begin position="7"/>
        <end position="46"/>
    </location>
</feature>
<evidence type="ECO:0000313" key="6">
    <source>
        <dbReference type="EMBL" id="PJJ28903.1"/>
    </source>
</evidence>
<name>A0A2M8Z635_9FIRM</name>
<dbReference type="OrthoDB" id="9789891at2"/>
<dbReference type="InterPro" id="IPR010982">
    <property type="entry name" value="Lambda_DNA-bd_dom_sf"/>
</dbReference>
<organism evidence="6 7">
    <name type="scientific">[Clostridium] celerecrescens 18A</name>
    <dbReference type="NCBI Taxonomy" id="1286362"/>
    <lineage>
        <taxon>Bacteria</taxon>
        <taxon>Bacillati</taxon>
        <taxon>Bacillota</taxon>
        <taxon>Clostridia</taxon>
        <taxon>Lachnospirales</taxon>
        <taxon>Lachnospiraceae</taxon>
        <taxon>Lacrimispora</taxon>
    </lineage>
</organism>
<dbReference type="RefSeq" id="WP_100305352.1">
    <property type="nucleotide sequence ID" value="NZ_PGET01000001.1"/>
</dbReference>
<dbReference type="CDD" id="cd01392">
    <property type="entry name" value="HTH_LacI"/>
    <property type="match status" value="1"/>
</dbReference>
<evidence type="ECO:0000313" key="7">
    <source>
        <dbReference type="Proteomes" id="UP000231092"/>
    </source>
</evidence>
<reference evidence="6 7" key="1">
    <citation type="submission" date="2017-11" db="EMBL/GenBank/DDBJ databases">
        <title>Understudied soil microbes with underappreciated capabilities: Untangling the Clostridium saccharolyticum group.</title>
        <authorList>
            <person name="Leschine S."/>
        </authorList>
    </citation>
    <scope>NUCLEOTIDE SEQUENCE [LARGE SCALE GENOMIC DNA]</scope>
    <source>
        <strain evidence="6 7">18A</strain>
    </source>
</reference>
<dbReference type="AlphaFoldDB" id="A0A2M8Z635"/>
<protein>
    <submittedName>
        <fullName evidence="6">LacI family transcriptional regulator</fullName>
    </submittedName>
</protein>
<dbReference type="Gene3D" id="3.40.50.2300">
    <property type="match status" value="2"/>
</dbReference>
<dbReference type="InterPro" id="IPR000843">
    <property type="entry name" value="HTH_LacI"/>
</dbReference>
<evidence type="ECO:0000256" key="1">
    <source>
        <dbReference type="ARBA" id="ARBA00023015"/>
    </source>
</evidence>
<dbReference type="Proteomes" id="UP000231092">
    <property type="component" value="Unassembled WGS sequence"/>
</dbReference>
<dbReference type="InterPro" id="IPR001387">
    <property type="entry name" value="Cro/C1-type_HTH"/>
</dbReference>
<dbReference type="GO" id="GO:0000976">
    <property type="term" value="F:transcription cis-regulatory region binding"/>
    <property type="evidence" value="ECO:0007669"/>
    <property type="project" value="TreeGrafter"/>
</dbReference>
<proteinExistence type="predicted"/>
<dbReference type="SMART" id="SM00354">
    <property type="entry name" value="HTH_LACI"/>
    <property type="match status" value="1"/>
</dbReference>
<dbReference type="InterPro" id="IPR028082">
    <property type="entry name" value="Peripla_BP_I"/>
</dbReference>
<evidence type="ECO:0000256" key="3">
    <source>
        <dbReference type="ARBA" id="ARBA00023163"/>
    </source>
</evidence>
<gene>
    <name evidence="6" type="ORF">H171_2425</name>
</gene>
<dbReference type="SUPFAM" id="SSF47413">
    <property type="entry name" value="lambda repressor-like DNA-binding domains"/>
    <property type="match status" value="1"/>
</dbReference>
<keyword evidence="1" id="KW-0805">Transcription regulation</keyword>
<dbReference type="InterPro" id="IPR046335">
    <property type="entry name" value="LacI/GalR-like_sensor"/>
</dbReference>
<comment type="caution">
    <text evidence="6">The sequence shown here is derived from an EMBL/GenBank/DDBJ whole genome shotgun (WGS) entry which is preliminary data.</text>
</comment>
<dbReference type="PROSITE" id="PS50943">
    <property type="entry name" value="HTH_CROC1"/>
    <property type="match status" value="1"/>
</dbReference>
<dbReference type="PANTHER" id="PTHR30146:SF109">
    <property type="entry name" value="HTH-TYPE TRANSCRIPTIONAL REGULATOR GALS"/>
    <property type="match status" value="1"/>
</dbReference>
<dbReference type="SUPFAM" id="SSF53822">
    <property type="entry name" value="Periplasmic binding protein-like I"/>
    <property type="match status" value="1"/>
</dbReference>
<evidence type="ECO:0000256" key="2">
    <source>
        <dbReference type="ARBA" id="ARBA00023125"/>
    </source>
</evidence>
<dbReference type="GO" id="GO:0003700">
    <property type="term" value="F:DNA-binding transcription factor activity"/>
    <property type="evidence" value="ECO:0007669"/>
    <property type="project" value="TreeGrafter"/>
</dbReference>